<feature type="compositionally biased region" description="Polar residues" evidence="16">
    <location>
        <begin position="3584"/>
        <end position="3600"/>
    </location>
</feature>
<dbReference type="PROSITE" id="PS51058">
    <property type="entry name" value="ZF_CXXC"/>
    <property type="match status" value="1"/>
</dbReference>
<feature type="compositionally biased region" description="Basic residues" evidence="16">
    <location>
        <begin position="4125"/>
        <end position="4138"/>
    </location>
</feature>
<dbReference type="FunFam" id="3.30.40.10:FF:000002">
    <property type="entry name" value="Histone-lysine N-methyltransferase"/>
    <property type="match status" value="1"/>
</dbReference>
<dbReference type="InterPro" id="IPR013083">
    <property type="entry name" value="Znf_RING/FYVE/PHD"/>
</dbReference>
<feature type="domain" description="PHD-type" evidence="17">
    <location>
        <begin position="1112"/>
        <end position="1163"/>
    </location>
</feature>
<feature type="compositionally biased region" description="Basic and acidic residues" evidence="16">
    <location>
        <begin position="211"/>
        <end position="222"/>
    </location>
</feature>
<feature type="region of interest" description="Disordered" evidence="16">
    <location>
        <begin position="2705"/>
        <end position="2752"/>
    </location>
</feature>
<keyword evidence="5" id="KW-0479">Metal-binding</keyword>
<dbReference type="InterPro" id="IPR036427">
    <property type="entry name" value="Bromodomain-like_sf"/>
</dbReference>
<feature type="compositionally biased region" description="Polar residues" evidence="16">
    <location>
        <begin position="4256"/>
        <end position="4276"/>
    </location>
</feature>
<feature type="compositionally biased region" description="Basic and acidic residues" evidence="16">
    <location>
        <begin position="3274"/>
        <end position="3288"/>
    </location>
</feature>
<dbReference type="GO" id="GO:0008270">
    <property type="term" value="F:zinc ion binding"/>
    <property type="evidence" value="ECO:0007669"/>
    <property type="project" value="UniProtKB-KW"/>
</dbReference>
<dbReference type="InterPro" id="IPR019787">
    <property type="entry name" value="Znf_PHD-finger"/>
</dbReference>
<dbReference type="InterPro" id="IPR003889">
    <property type="entry name" value="FYrich_C"/>
</dbReference>
<dbReference type="Pfam" id="PF00856">
    <property type="entry name" value="SET"/>
    <property type="match status" value="1"/>
</dbReference>
<feature type="compositionally biased region" description="Basic and acidic residues" evidence="16">
    <location>
        <begin position="3560"/>
        <end position="3574"/>
    </location>
</feature>
<keyword evidence="11" id="KW-0103">Bromodomain</keyword>
<feature type="region of interest" description="Disordered" evidence="16">
    <location>
        <begin position="1003"/>
        <end position="1048"/>
    </location>
</feature>
<dbReference type="InterPro" id="IPR001628">
    <property type="entry name" value="Znf_hrmn_rcpt"/>
</dbReference>
<dbReference type="CDD" id="cd15664">
    <property type="entry name" value="ePHD_KMT2A_like"/>
    <property type="match status" value="1"/>
</dbReference>
<dbReference type="PROSITE" id="PS51030">
    <property type="entry name" value="NUCLEAR_REC_DBD_2"/>
    <property type="match status" value="1"/>
</dbReference>
<feature type="compositionally biased region" description="Low complexity" evidence="16">
    <location>
        <begin position="733"/>
        <end position="744"/>
    </location>
</feature>
<dbReference type="GO" id="GO:0043565">
    <property type="term" value="F:sequence-specific DNA binding"/>
    <property type="evidence" value="ECO:0007669"/>
    <property type="project" value="InterPro"/>
</dbReference>
<dbReference type="Pfam" id="PF05964">
    <property type="entry name" value="FYRN"/>
    <property type="match status" value="1"/>
</dbReference>
<dbReference type="PROSITE" id="PS51542">
    <property type="entry name" value="FYRN"/>
    <property type="match status" value="1"/>
</dbReference>
<feature type="domain" description="PHD-type" evidence="17">
    <location>
        <begin position="1243"/>
        <end position="1304"/>
    </location>
</feature>
<dbReference type="EMBL" id="NEDP02005391">
    <property type="protein sequence ID" value="OWF41440.1"/>
    <property type="molecule type" value="Genomic_DNA"/>
</dbReference>
<dbReference type="InterPro" id="IPR046341">
    <property type="entry name" value="SET_dom_sf"/>
</dbReference>
<feature type="compositionally biased region" description="Basic and acidic residues" evidence="16">
    <location>
        <begin position="4016"/>
        <end position="4037"/>
    </location>
</feature>
<feature type="region of interest" description="Disordered" evidence="16">
    <location>
        <begin position="1490"/>
        <end position="1536"/>
    </location>
</feature>
<feature type="compositionally biased region" description="Basic and acidic residues" evidence="16">
    <location>
        <begin position="1706"/>
        <end position="1719"/>
    </location>
</feature>
<keyword evidence="4" id="KW-0949">S-adenosyl-L-methionine</keyword>
<feature type="compositionally biased region" description="Basic and acidic residues" evidence="16">
    <location>
        <begin position="1393"/>
        <end position="1414"/>
    </location>
</feature>
<evidence type="ECO:0000259" key="21">
    <source>
        <dbReference type="PROSITE" id="PS51058"/>
    </source>
</evidence>
<feature type="compositionally biased region" description="Polar residues" evidence="16">
    <location>
        <begin position="4429"/>
        <end position="4440"/>
    </location>
</feature>
<dbReference type="Proteomes" id="UP000242188">
    <property type="component" value="Unassembled WGS sequence"/>
</dbReference>
<dbReference type="STRING" id="6573.A0A210PY69"/>
<evidence type="ECO:0000259" key="22">
    <source>
        <dbReference type="PROSITE" id="PS51805"/>
    </source>
</evidence>
<feature type="domain" description="SET" evidence="18">
    <location>
        <begin position="5412"/>
        <end position="5528"/>
    </location>
</feature>
<dbReference type="SMART" id="SM00542">
    <property type="entry name" value="FYRC"/>
    <property type="match status" value="1"/>
</dbReference>
<feature type="compositionally biased region" description="Polar residues" evidence="16">
    <location>
        <begin position="2533"/>
        <end position="2548"/>
    </location>
</feature>
<feature type="compositionally biased region" description="Polar residues" evidence="16">
    <location>
        <begin position="1695"/>
        <end position="1705"/>
    </location>
</feature>
<dbReference type="Gene3D" id="1.20.920.10">
    <property type="entry name" value="Bromodomain-like"/>
    <property type="match status" value="1"/>
</dbReference>
<evidence type="ECO:0000256" key="1">
    <source>
        <dbReference type="ARBA" id="ARBA00004123"/>
    </source>
</evidence>
<feature type="compositionally biased region" description="Low complexity" evidence="16">
    <location>
        <begin position="4412"/>
        <end position="4428"/>
    </location>
</feature>
<feature type="compositionally biased region" description="Basic and acidic residues" evidence="16">
    <location>
        <begin position="1733"/>
        <end position="1896"/>
    </location>
</feature>
<feature type="region of interest" description="Disordered" evidence="16">
    <location>
        <begin position="4105"/>
        <end position="4375"/>
    </location>
</feature>
<dbReference type="GO" id="GO:0032259">
    <property type="term" value="P:methylation"/>
    <property type="evidence" value="ECO:0007669"/>
    <property type="project" value="UniProtKB-KW"/>
</dbReference>
<feature type="compositionally biased region" description="Basic residues" evidence="16">
    <location>
        <begin position="3220"/>
        <end position="3238"/>
    </location>
</feature>
<feature type="compositionally biased region" description="Basic and acidic residues" evidence="16">
    <location>
        <begin position="3444"/>
        <end position="3481"/>
    </location>
</feature>
<feature type="compositionally biased region" description="Basic and acidic residues" evidence="16">
    <location>
        <begin position="4244"/>
        <end position="4255"/>
    </location>
</feature>
<feature type="region of interest" description="Disordered" evidence="16">
    <location>
        <begin position="3523"/>
        <end position="3622"/>
    </location>
</feature>
<feature type="region of interest" description="Disordered" evidence="16">
    <location>
        <begin position="1695"/>
        <end position="1896"/>
    </location>
</feature>
<keyword evidence="13" id="KW-0804">Transcription</keyword>
<feature type="region of interest" description="Disordered" evidence="16">
    <location>
        <begin position="3686"/>
        <end position="4074"/>
    </location>
</feature>
<feature type="compositionally biased region" description="Polar residues" evidence="16">
    <location>
        <begin position="3802"/>
        <end position="3822"/>
    </location>
</feature>
<protein>
    <submittedName>
        <fullName evidence="23">Histone-lysine N-methyltransferase 2A</fullName>
    </submittedName>
</protein>
<evidence type="ECO:0000256" key="14">
    <source>
        <dbReference type="ARBA" id="ARBA00023242"/>
    </source>
</evidence>
<feature type="compositionally biased region" description="Basic and acidic residues" evidence="16">
    <location>
        <begin position="3862"/>
        <end position="3871"/>
    </location>
</feature>
<evidence type="ECO:0000256" key="16">
    <source>
        <dbReference type="SAM" id="MobiDB-lite"/>
    </source>
</evidence>
<feature type="compositionally biased region" description="Polar residues" evidence="16">
    <location>
        <begin position="331"/>
        <end position="344"/>
    </location>
</feature>
<dbReference type="PROSITE" id="PS51543">
    <property type="entry name" value="FYRC"/>
    <property type="match status" value="1"/>
</dbReference>
<feature type="region of interest" description="Disordered" evidence="16">
    <location>
        <begin position="5132"/>
        <end position="5152"/>
    </location>
</feature>
<feature type="region of interest" description="Disordered" evidence="16">
    <location>
        <begin position="3217"/>
        <end position="3288"/>
    </location>
</feature>
<feature type="compositionally biased region" description="Basic and acidic residues" evidence="16">
    <location>
        <begin position="3884"/>
        <end position="3899"/>
    </location>
</feature>
<accession>A0A210PY69</accession>
<dbReference type="InterPro" id="IPR017956">
    <property type="entry name" value="AT_hook_DNA-bd_motif"/>
</dbReference>
<dbReference type="PANTHER" id="PTHR45838">
    <property type="entry name" value="HISTONE-LYSINE-N-METHYLTRANSFERASE 2 KMT2 FAMILY MEMBER"/>
    <property type="match status" value="1"/>
</dbReference>
<evidence type="ECO:0000256" key="9">
    <source>
        <dbReference type="ARBA" id="ARBA00022853"/>
    </source>
</evidence>
<feature type="compositionally biased region" description="Polar residues" evidence="16">
    <location>
        <begin position="3759"/>
        <end position="3769"/>
    </location>
</feature>
<dbReference type="InterPro" id="IPR003616">
    <property type="entry name" value="Post-SET_dom"/>
</dbReference>
<dbReference type="PROSITE" id="PS50280">
    <property type="entry name" value="SET"/>
    <property type="match status" value="1"/>
</dbReference>
<dbReference type="PROSITE" id="PS50868">
    <property type="entry name" value="POST_SET"/>
    <property type="match status" value="1"/>
</dbReference>
<feature type="region of interest" description="Disordered" evidence="16">
    <location>
        <begin position="2822"/>
        <end position="2858"/>
    </location>
</feature>
<evidence type="ECO:0000259" key="19">
    <source>
        <dbReference type="PROSITE" id="PS50868"/>
    </source>
</evidence>
<keyword evidence="7 15" id="KW-0863">Zinc-finger</keyword>
<dbReference type="SUPFAM" id="SSF57903">
    <property type="entry name" value="FYVE/PHD zinc finger"/>
    <property type="match status" value="2"/>
</dbReference>
<dbReference type="InterPro" id="IPR001214">
    <property type="entry name" value="SET_dom"/>
</dbReference>
<keyword evidence="9" id="KW-0156">Chromatin regulator</keyword>
<dbReference type="InterPro" id="IPR001965">
    <property type="entry name" value="Znf_PHD"/>
</dbReference>
<dbReference type="InterPro" id="IPR002857">
    <property type="entry name" value="Znf_CXXC"/>
</dbReference>
<feature type="region of interest" description="Disordered" evidence="16">
    <location>
        <begin position="4409"/>
        <end position="4464"/>
    </location>
</feature>
<feature type="domain" description="PHD-type" evidence="22">
    <location>
        <begin position="2122"/>
        <end position="2231"/>
    </location>
</feature>
<feature type="compositionally biased region" description="Polar residues" evidence="16">
    <location>
        <begin position="357"/>
        <end position="366"/>
    </location>
</feature>
<evidence type="ECO:0000256" key="12">
    <source>
        <dbReference type="ARBA" id="ARBA00023125"/>
    </source>
</evidence>
<keyword evidence="24" id="KW-1185">Reference proteome</keyword>
<dbReference type="SUPFAM" id="SSF57716">
    <property type="entry name" value="Glucocorticoid receptor-like (DNA-binding domain)"/>
    <property type="match status" value="1"/>
</dbReference>
<dbReference type="InterPro" id="IPR003888">
    <property type="entry name" value="FYrich_N"/>
</dbReference>
<evidence type="ECO:0000256" key="5">
    <source>
        <dbReference type="ARBA" id="ARBA00022723"/>
    </source>
</evidence>
<feature type="region of interest" description="Disordered" evidence="16">
    <location>
        <begin position="159"/>
        <end position="285"/>
    </location>
</feature>
<dbReference type="CDD" id="cd19170">
    <property type="entry name" value="SET_KMT2A_2B"/>
    <property type="match status" value="1"/>
</dbReference>
<keyword evidence="3 23" id="KW-0808">Transferase</keyword>
<feature type="compositionally biased region" description="Basic and acidic residues" evidence="16">
    <location>
        <begin position="1637"/>
        <end position="1648"/>
    </location>
</feature>
<feature type="compositionally biased region" description="Low complexity" evidence="16">
    <location>
        <begin position="2824"/>
        <end position="2841"/>
    </location>
</feature>
<feature type="compositionally biased region" description="Basic and acidic residues" evidence="16">
    <location>
        <begin position="4277"/>
        <end position="4293"/>
    </location>
</feature>
<evidence type="ECO:0000256" key="11">
    <source>
        <dbReference type="ARBA" id="ARBA00023117"/>
    </source>
</evidence>
<dbReference type="PROSITE" id="PS50016">
    <property type="entry name" value="ZF_PHD_2"/>
    <property type="match status" value="3"/>
</dbReference>
<keyword evidence="10" id="KW-0805">Transcription regulation</keyword>
<dbReference type="PROSITE" id="PS51805">
    <property type="entry name" value="EPHD"/>
    <property type="match status" value="1"/>
</dbReference>
<feature type="compositionally biased region" description="Basic and acidic residues" evidence="16">
    <location>
        <begin position="345"/>
        <end position="356"/>
    </location>
</feature>
<evidence type="ECO:0000256" key="7">
    <source>
        <dbReference type="ARBA" id="ARBA00022771"/>
    </source>
</evidence>
<keyword evidence="6" id="KW-0677">Repeat</keyword>
<evidence type="ECO:0000259" key="20">
    <source>
        <dbReference type="PROSITE" id="PS51030"/>
    </source>
</evidence>
<evidence type="ECO:0000313" key="23">
    <source>
        <dbReference type="EMBL" id="OWF41440.1"/>
    </source>
</evidence>
<feature type="region of interest" description="Disordered" evidence="16">
    <location>
        <begin position="1393"/>
        <end position="1419"/>
    </location>
</feature>
<evidence type="ECO:0000256" key="13">
    <source>
        <dbReference type="ARBA" id="ARBA00023163"/>
    </source>
</evidence>
<dbReference type="SUPFAM" id="SSF82199">
    <property type="entry name" value="SET domain"/>
    <property type="match status" value="1"/>
</dbReference>
<dbReference type="Gene3D" id="2.170.270.10">
    <property type="entry name" value="SET domain"/>
    <property type="match status" value="1"/>
</dbReference>
<feature type="domain" description="PHD-type" evidence="17">
    <location>
        <begin position="1160"/>
        <end position="1210"/>
    </location>
</feature>
<evidence type="ECO:0000256" key="6">
    <source>
        <dbReference type="ARBA" id="ARBA00022737"/>
    </source>
</evidence>
<dbReference type="FunFam" id="2.170.270.10:FF:000004">
    <property type="entry name" value="Histone-lysine N-methyltransferase"/>
    <property type="match status" value="1"/>
</dbReference>
<dbReference type="Pfam" id="PF05965">
    <property type="entry name" value="FYRC"/>
    <property type="match status" value="1"/>
</dbReference>
<feature type="compositionally biased region" description="Low complexity" evidence="16">
    <location>
        <begin position="236"/>
        <end position="255"/>
    </location>
</feature>
<dbReference type="InterPro" id="IPR034732">
    <property type="entry name" value="EPHD"/>
</dbReference>
<feature type="compositionally biased region" description="Polar residues" evidence="16">
    <location>
        <begin position="3425"/>
        <end position="3440"/>
    </location>
</feature>
<feature type="compositionally biased region" description="Polar residues" evidence="16">
    <location>
        <begin position="1649"/>
        <end position="1666"/>
    </location>
</feature>
<dbReference type="InterPro" id="IPR011011">
    <property type="entry name" value="Znf_FYVE_PHD"/>
</dbReference>
<evidence type="ECO:0000259" key="18">
    <source>
        <dbReference type="PROSITE" id="PS50280"/>
    </source>
</evidence>
<keyword evidence="2 23" id="KW-0489">Methyltransferase</keyword>
<feature type="region of interest" description="Disordered" evidence="16">
    <location>
        <begin position="3373"/>
        <end position="3510"/>
    </location>
</feature>
<evidence type="ECO:0000256" key="8">
    <source>
        <dbReference type="ARBA" id="ARBA00022833"/>
    </source>
</evidence>
<feature type="compositionally biased region" description="Acidic residues" evidence="16">
    <location>
        <begin position="3688"/>
        <end position="3701"/>
    </location>
</feature>
<gene>
    <name evidence="23" type="ORF">KP79_PYT21887</name>
</gene>
<evidence type="ECO:0000313" key="24">
    <source>
        <dbReference type="Proteomes" id="UP000242188"/>
    </source>
</evidence>
<dbReference type="InterPro" id="IPR047219">
    <property type="entry name" value="KMT2A_2B_SET"/>
</dbReference>
<feature type="region of interest" description="Disordered" evidence="16">
    <location>
        <begin position="936"/>
        <end position="956"/>
    </location>
</feature>
<feature type="region of interest" description="Disordered" evidence="16">
    <location>
        <begin position="970"/>
        <end position="989"/>
    </location>
</feature>
<comment type="caution">
    <text evidence="23">The sequence shown here is derived from an EMBL/GenBank/DDBJ whole genome shotgun (WGS) entry which is preliminary data.</text>
</comment>
<dbReference type="GO" id="GO:0042800">
    <property type="term" value="F:histone H3K4 methyltransferase activity"/>
    <property type="evidence" value="ECO:0007669"/>
    <property type="project" value="TreeGrafter"/>
</dbReference>
<evidence type="ECO:0000256" key="10">
    <source>
        <dbReference type="ARBA" id="ARBA00023015"/>
    </source>
</evidence>
<evidence type="ECO:0000259" key="17">
    <source>
        <dbReference type="PROSITE" id="PS50016"/>
    </source>
</evidence>
<feature type="compositionally biased region" description="Polar residues" evidence="16">
    <location>
        <begin position="1720"/>
        <end position="1732"/>
    </location>
</feature>
<dbReference type="Pfam" id="PF02008">
    <property type="entry name" value="zf-CXXC"/>
    <property type="match status" value="1"/>
</dbReference>
<dbReference type="SMART" id="SM00384">
    <property type="entry name" value="AT_hook"/>
    <property type="match status" value="10"/>
</dbReference>
<dbReference type="FunFam" id="3.30.40.10:FF:000394">
    <property type="entry name" value="Histone-lysine N-methyltransferase"/>
    <property type="match status" value="1"/>
</dbReference>
<feature type="region of interest" description="Disordered" evidence="16">
    <location>
        <begin position="693"/>
        <end position="749"/>
    </location>
</feature>
<feature type="region of interest" description="Disordered" evidence="16">
    <location>
        <begin position="1586"/>
        <end position="1678"/>
    </location>
</feature>
<feature type="compositionally biased region" description="Polar residues" evidence="16">
    <location>
        <begin position="4038"/>
        <end position="4047"/>
    </location>
</feature>
<dbReference type="GO" id="GO:0003700">
    <property type="term" value="F:DNA-binding transcription factor activity"/>
    <property type="evidence" value="ECO:0007669"/>
    <property type="project" value="InterPro"/>
</dbReference>
<proteinExistence type="predicted"/>
<sequence>MARLRFPGRPGCRFDRMGIRYGADDAKNVKDPTLVLVASIHRGLRLFRELFGESDEEEDFEGFTPKDVQKSEKKLKAMLALCEDSPEKIVPSSKPASSRIAKAKVNLTATDRGRGVRKSYTELLKHGIVKPSKPSLLKQAREETQKTLKIKFKIKKEKSGLEGSPKLSRKSLDKKSVKFDLTPKGQGKGKSIEKGSKKMAVVPVKQKKGKKCLERTEEETPRYAKKKVKEKDKLSSVKGSKGVKGQQNLAKQLLQKARKGQQTVKVQGKVKSPIMSPKSPKNQAYPRKQFVLPTQSSRSSRVIIPNKRFLEQDDFNQIMTKRTRMEESALSPKSETSAATSPRSRVQERLKVKTEQLKSPQLTSLSPGPAVPHIPPGQLTSLSPGPTVPHVPPGHLFDPMEGQTLSLYDQPLIIEGKRARKPSLKVRIKLTDERIQAFQVKSFEKKLEARKTIEAEKAQTSELKRVHLTPSKLAGAVTSKLPTSPIFAPPKFGVSGRSALSERQRLEALEKEALATRRKGHNILRKAKLQLSRSALNRSKADFARTLKKEIKMEAKLEKMRLKQGSAVGGFSKMSGYSTFAGVAKSYMDAKDEPLGAGDHGEELGLSGRARAGVVCAVCKDSNLPPLRRRNYYGVPCCDGCRRFYRVHMKRAKEKDFFCNGNCSTDIRRCVFCRYLRCQEVFPAEDKLKPLKESPTKKLIQGDSAEEGLMSPPGQTEDGSEEGVSAAGPLPSSPESVASSPASEGRGPRIKHVCRKAAVVLGKPVAKFPQTSLQSSSEITLSALPRGEKVKLWKKEEETKAELSDDERTLDEIIQQSEDNVCTVKRSPHKSPALGRLVPGSRGRLTVRRRKLRCKKCPGCLAKDCGKCLHCQDKPKFGGRGVMKQACVDRKCAFPRYSRAATAAFIKPKDLPPDSESCEQGCDMLVDSSEQCDPSQNTMGCSSINPNTKNGNGTSSSMNLIRRMVLHSQGNARPEAGVKHSGDSESGIRTPANISRQLLPHFSGGLSRENLSQKSGRQSPLVPPYRSGDPSKKSGLSVLSPKKLPKGKDRNLTVLRSEQCVLQPLPSTMRHWAGFGSQCGYRIKAEYKENYDIYKAWQMGVPLTMSGPLCVRTACYLCGSAGKHEFVFCNVCCEPFHEFCLEEDERPTEDNWENWCCHRCQFCHVCGEQYNLLRCDKCQNTYHPECLGPNYPTKPSKKKKIWVCTKCVRCKSCGSTTPGNAGHATWTYDFQLCYECGKLMDKGNFCPLCHKCYSDDDWESKMVQCVSCDSWVHAKCEGLNDEMYERVSFLPEDVHYICKMCSPGDRPRHWELVLRDDLQAGIKSVFYTLLSAKCAQHLLHIDVKEEPVEKEEVSKGGSSSAGTAVTECNKEQSSLEGVRDCDRTANYENKVSKELAESKSEGGKSNDPTSRKEGASMCNTERTLVSMETDKDDVTPITDLKCDSNSLGRAIGKETDLDKGRGILLKGGARVGLGNEANCDIKTGEDSLAEKPVPWTVGGSGDGEGHECDVPMEVDEPSKTEGTASENESGGGKNILGIATVNSLQGSSETDFKNKLMGGSVIDETASQKESEGSCNDDGIALQNKLKADTQGSITDHKDEVDGGQSSGQVGDKEQVCSHPMVDQSQSIKLTEPCLSSDKDQSAPEKSKSIVQSEIISITDNDSNQMEVEGESVLNSDQSNSIIQDCKVECDQSDSSLQLKSAQSEDISKVEVKTEESRSETASNIDNNNSLDFKSEDTKCETSQSEDTKCETSQSEDTKCETSQSEDTKCETSQSEDTKCETSQSEDTKCETSQSEDTKCETSQSEDTKCETSQSEDTKCETSQSEDTKCETSQSEDTKCETSQSEDTKCETSQSEDTKCETSQSEDTKRETSQSKDTKCEASRPEDTKCESPEKEKDTRCETKSDELKCETPKDNQVCKTKCETPEKLKFSPITDISLITPKKSGSTTSVHVRFNDKSGIFRKAAPSRDYPLDFNAVKAKMAADKYNNVEEFSEDMAHIISQALNDSTDQRIVRKKNNNSVRSMFAKQMERCFPWFNIKTCKLWNEQQNLPGGMLPDAVIPPSEDHTYAQWLERQDMPRSPQPSPFKKLHSTPIRKALPMAVDEDAEKVLSCDLEDSGEDMRRCILCWHYGDADPNDAGRLLYSGQDDWIHINCALWSAEAYEEELDGSLQYVHAAVSRGKLLKCDRCNRSGATVGCCMRGCPANYHFMCARHSNCVFQEDKKVFCSLHLDKVDGDLVAMDRFAVNRRVLVNMEGVKWAKKTWAKGLDPGVINVLIGSCTVESLGRLILSSDYRDCLAPAEFSSSRVFWSTKDARRRCVYNCRIVEVKPDSPKSMKVVLKDMTIIHDTSHPDYVPLSTLDIPGVNLFPDTESHSNNNNNSLKSDVIDLSGDSYEMDGLVTYQSASFQGQGLSSSYNGNSSFAAESDSQTDKLSSSWPLVKKKSSKVDLTVLSPKTLKLLNIKDPELYKRDSVPVPEKPALIQAPPSVTENKFSGFLTKIADRLNQAAARNRNINRKDGEKNTPSSAVRGRSRSNSVERMLSSRSNSVERFVPSPLSRERSKSVERFVTSPLPFSRSRSNSTEREYLAGSSVTLPESNSEPVNDMETSQTKDPDTDGNATFSTVSAEESMDQSGMTTDSSLEPIAEEGNLNAENIRETVIVLPEDCGELTEEEVIAIAQAALQQQEGVENLELQDAEETCNQTEDQLEENSGEYNVVKQGDTSESQQLKDSNKEETETIDDPLGPITTDDCCDTRETSMEYSADKTKTVSPGEITTDYSGEVRVTVEKPQEETALKNSVEIQENTMDHFGDSREITQEDRISEATETNSTTETDTQIQTSAGNKTGGQHGTTIFDSTDDSTDELEAASNVDINDVILIDITKSKPESEEKNNLGPEQELGVKRSDGLYLCSSSGMLLDNCTVESSTDKRLSGSVCNEDSTESVSEKCLNESVSNKSLNELVPVENLSESVSKKGLTDSVSKERIDESISNEILAESMSNERLPKVQSVGPMETQDQMHTDEDNVSFNDRCPSALDQRLTKEESLVDTTGQVPDVVRESLPGISHAIAEETMLTNQHASDSEETMLTNQHTANNEETMLTNRHTANNEETMLTNQNAADSEGWNRDHMLSGKDESVKRGNNIEITAIDLTGDDLDDDSNKMTNEPATKSDECDRITRREEIRKTDLSRRNNSQIIGKEPDSQIVVRTEPLHFLRPIEEKPLKKKISHKKSPTRKLKYGKSNKDVPKDAKSRSETGVRVETDDQDGADTSRATPKVVEDKISGTDHENSEHEMISNTIHLNILTKSVSDDDEQQGAVESDTIRELAPSPVDQVDKTTEKDLTQRIPLSDHTQSAEIVEPIYNTRNELIGHRVMVAGDSDSPSDLATPDSDRRTSPTPDSDRRTSPTTDLWNMVVKELVSENPEKFQPIQTDVSQSMGPQDTVSVDDVNRGDKEGVNCKNVDEIPADDRDPRGDMGDHSVKDQGEGQISGARKLQSLSESLEAAQGGDNSEERAAEMVTDIVKEDDKPCITDDQSPVKPVQPSPVIAENMDKSPVNKTPVKVNTEEEKRLEKEKTEILKGLGLARTPTGNEEISSPDFSNKSSPLKKYPLRHRRSNSGHSDESPVKAEIDWWSDQKLPIHMEIAQKIKAESLSKSIPGAKGPFKCPTCRRLYRTRESFKTHVKFCDFEVSTSDDEEEEEEEEKDEEAKDGRRRYSVREHTMEARKAMAGEMRALEVLQNREASPNKKRGRPKRSLYDDSKDCTSSNHISSPITDDGTPPVKRGRGRPKMSPNIVMSDKEKDHSQKNNTDSVTGHSQDGATNTPETGASKGKRGRPPKLKSPDRGKSPINREGNDIVTPVAQGTSSEREGTEGIRKRGRPSLKSSKTQPDKEDVGKATGERSPLKTLTPTKIDIVRKRGRPSLTFSPKEDHSEEEIVPRKRERLSGGGLKSPPLRSPSRGLMGVPRGRGRPSPITGLVGSPRGRGRPSTITGLVGSPGGRGRPPKTNPLSVKMESTEESIQTRHTERHSTEDGVPVEKAEQQEVNMHSGNVSPIRRRGRPAKILRSPKKIENDEKASEELPSVFEIFAPVEGNVSVSVTSPEGIVNVGKSFTSPEVTGNTSDSFTSPGVKRKRGRPFKNKKIQGREPIKRDENNKLHQRSKSAMTAAEMNKESPEVKGRKSDLKVRDGLYTESGRPSRRSASLALQKFEDNFGADTDNALGNEEDGDQVGEKVSGTGSNTRRKQHIVVRKDSEEEHVESKGNNSLSESTSKQNDNVSCRTSQREEGNHIVRDSDYHKVGSSALSAIVIDSENEEEEEQMKEQGAQTTEHVQHVRKDGQSSSSCTERKDAAVSESEPNDIATTVCSPEKDNKKQREVLSQSNLVNTTATVQQAESHSKHTSITMVGAGVSKGMQEISGPSSSCSTSATTGSNSQSRVKMTSTFGVQTEEEEEEDEQDFQQELSPQRRCNPSSEPIIRIKIQQPHSSSTAGIGDNMVHPTTPVSIRNLLQQKIAGAQAATPGYQVVKIQRPKSADTLKDDIRSILPVLPPNILEQLRDPLLRFEAVKMIQNLIKVKSASDAVKSITQPTVETQNVLDNITPIPKFTLPSNLSTREAIQKYIKSHVSQRNKESGVEQPQQSNMVVTTRPLAQEAMSGPSYHMVSPSVSDPRLLSPAAMTTGFQVMTPTHNSLGGTVLQVPSNLPYQLSPPQSLPQLSPQLPMATHSMSHLPQLAPRMQVNTQSSVTRLLQSSASPQYIGEMSGIQQLQNFQSSQLPPFNIGPSSVNLSQQPLPPFNIAASPQSVLSVTTTPTPMGQRAVLMGPPMGAYNIPQVSGLRPQEGVSSLPGTVMIPQNIPIASQTFSTSQMASNTNQLSELMPGSTGNSGSTQLTGVTGVTGEEVVKRNTNTLVRIFVDGKPVAVTTDPSVLNNRDKLLSRLGSTNLQAGTYSITVSTHKMSIGTNTLTMAGQSSTPSPLSMGSRCNDSRVLQSILKAPPASSLGTPIYSAVTTSTVGSTSSIMSTGAVSPVSDSVIYQQEQEISKMLSKKELTAVSNLHSYVKNTDGKVRRPMVKPNIIHKKRVAGTSSLSKKMLVTMEKNGVIQGALAKALMRKLVKTNNEISPKKKIVFRGLHSPAKVLTEKSESTDISPVREEKASKQTTGVMKIRRVNATNKIKINTIKKGIRRRKTPLKPRSVALPHVTGVMSHPILHAQKDLLTLPQPEIEEEVIATPYSKASEPHGRGPAHDTARSKNDPYLVFEINSDDGFSCRADSMDEAWRQVAERVQDARVAAHMKQLSFQSMSGVTMFGVNHNSLRYLIEQLNGVQHFRNYETLYHHYDLSPEELEPAENPTGSIRTEGYHGRKPFDMFSFLMSMYRRKPNPVPAGKSDVEMNLKSQRRATSMDLPMAMRFRKLKEHSREAVGVYRSLIHGRGLFCKRNIDGGEMIIEYAGEVIRSSLTDKREKYYESKGIGCYMFRIDDMDVVDATMRGSAARFINHSCEPNCYSKVIQVDGKKHIVIFASRAIKRSEELTYDYKFPIEEVKIPCTCGQKRCRKYLN</sequence>
<feature type="compositionally biased region" description="Basic and acidic residues" evidence="16">
    <location>
        <begin position="3923"/>
        <end position="3935"/>
    </location>
</feature>
<evidence type="ECO:0000256" key="15">
    <source>
        <dbReference type="PROSITE-ProRule" id="PRU00509"/>
    </source>
</evidence>
<feature type="compositionally biased region" description="Polar residues" evidence="16">
    <location>
        <begin position="4105"/>
        <end position="4122"/>
    </location>
</feature>
<feature type="region of interest" description="Disordered" evidence="16">
    <location>
        <begin position="1347"/>
        <end position="1371"/>
    </location>
</feature>
<dbReference type="PANTHER" id="PTHR45838:SF4">
    <property type="entry name" value="HISTONE-LYSINE N-METHYLTRANSFERASE TRITHORAX"/>
    <property type="match status" value="1"/>
</dbReference>
<feature type="compositionally biased region" description="Basic and acidic residues" evidence="16">
    <location>
        <begin position="3239"/>
        <end position="3259"/>
    </location>
</feature>
<feature type="compositionally biased region" description="Basic and acidic residues" evidence="16">
    <location>
        <begin position="4165"/>
        <end position="4185"/>
    </location>
</feature>
<keyword evidence="14" id="KW-0539">Nucleus</keyword>
<dbReference type="Pfam" id="PF00628">
    <property type="entry name" value="PHD"/>
    <property type="match status" value="1"/>
</dbReference>
<dbReference type="Gene3D" id="3.30.160.360">
    <property type="match status" value="2"/>
</dbReference>
<dbReference type="SMART" id="SM00249">
    <property type="entry name" value="PHD"/>
    <property type="match status" value="4"/>
</dbReference>
<feature type="compositionally biased region" description="Basic and acidic residues" evidence="16">
    <location>
        <begin position="3386"/>
        <end position="3401"/>
    </location>
</feature>
<comment type="subcellular location">
    <subcellularLocation>
        <location evidence="1">Nucleus</location>
    </subcellularLocation>
</comment>
<feature type="compositionally biased region" description="Polar residues" evidence="16">
    <location>
        <begin position="2590"/>
        <end position="2608"/>
    </location>
</feature>
<feature type="compositionally biased region" description="Polar residues" evidence="16">
    <location>
        <begin position="2720"/>
        <end position="2729"/>
    </location>
</feature>
<evidence type="ECO:0000256" key="4">
    <source>
        <dbReference type="ARBA" id="ARBA00022691"/>
    </source>
</evidence>
<dbReference type="SMART" id="SM00508">
    <property type="entry name" value="PostSET"/>
    <property type="match status" value="1"/>
</dbReference>
<dbReference type="SMART" id="SM00541">
    <property type="entry name" value="FYRN"/>
    <property type="match status" value="1"/>
</dbReference>
<organism evidence="23 24">
    <name type="scientific">Mizuhopecten yessoensis</name>
    <name type="common">Japanese scallop</name>
    <name type="synonym">Patinopecten yessoensis</name>
    <dbReference type="NCBI Taxonomy" id="6573"/>
    <lineage>
        <taxon>Eukaryota</taxon>
        <taxon>Metazoa</taxon>
        <taxon>Spiralia</taxon>
        <taxon>Lophotrochozoa</taxon>
        <taxon>Mollusca</taxon>
        <taxon>Bivalvia</taxon>
        <taxon>Autobranchia</taxon>
        <taxon>Pteriomorphia</taxon>
        <taxon>Pectinida</taxon>
        <taxon>Pectinoidea</taxon>
        <taxon>Pectinidae</taxon>
        <taxon>Mizuhopecten</taxon>
    </lineage>
</organism>
<feature type="compositionally biased region" description="Basic and acidic residues" evidence="16">
    <location>
        <begin position="4064"/>
        <end position="4074"/>
    </location>
</feature>
<feature type="compositionally biased region" description="Basic and acidic residues" evidence="16">
    <location>
        <begin position="5132"/>
        <end position="5149"/>
    </location>
</feature>
<feature type="domain" description="Post-SET" evidence="19">
    <location>
        <begin position="5534"/>
        <end position="5550"/>
    </location>
</feature>
<feature type="compositionally biased region" description="Polar residues" evidence="16">
    <location>
        <begin position="1009"/>
        <end position="1018"/>
    </location>
</feature>
<feature type="region of interest" description="Disordered" evidence="16">
    <location>
        <begin position="2509"/>
        <end position="2620"/>
    </location>
</feature>
<dbReference type="GO" id="GO:0035097">
    <property type="term" value="C:histone methyltransferase complex"/>
    <property type="evidence" value="ECO:0007669"/>
    <property type="project" value="TreeGrafter"/>
</dbReference>
<keyword evidence="12" id="KW-0238">DNA-binding</keyword>
<dbReference type="GO" id="GO:0045893">
    <property type="term" value="P:positive regulation of DNA-templated transcription"/>
    <property type="evidence" value="ECO:0007669"/>
    <property type="project" value="TreeGrafter"/>
</dbReference>
<feature type="compositionally biased region" description="Basic residues" evidence="16">
    <location>
        <begin position="4050"/>
        <end position="4063"/>
    </location>
</feature>
<dbReference type="SMART" id="SM00317">
    <property type="entry name" value="SET"/>
    <property type="match status" value="1"/>
</dbReference>
<name>A0A210PY69_MIZYE</name>
<dbReference type="CDD" id="cd15508">
    <property type="entry name" value="PHD3_KMT2A_like"/>
    <property type="match status" value="1"/>
</dbReference>
<feature type="compositionally biased region" description="Acidic residues" evidence="16">
    <location>
        <begin position="4442"/>
        <end position="4453"/>
    </location>
</feature>
<feature type="compositionally biased region" description="Basic and acidic residues" evidence="16">
    <location>
        <begin position="3712"/>
        <end position="3724"/>
    </location>
</feature>
<feature type="compositionally biased region" description="Basic and acidic residues" evidence="16">
    <location>
        <begin position="4139"/>
        <end position="4151"/>
    </location>
</feature>
<dbReference type="OrthoDB" id="308383at2759"/>
<feature type="compositionally biased region" description="Low complexity" evidence="16">
    <location>
        <begin position="3531"/>
        <end position="3542"/>
    </location>
</feature>
<feature type="region of interest" description="Disordered" evidence="16">
    <location>
        <begin position="323"/>
        <end position="387"/>
    </location>
</feature>
<feature type="domain" description="CXXC-type" evidence="21">
    <location>
        <begin position="846"/>
        <end position="893"/>
    </location>
</feature>
<feature type="domain" description="Nuclear receptor" evidence="20">
    <location>
        <begin position="613"/>
        <end position="690"/>
    </location>
</feature>
<feature type="compositionally biased region" description="Basic and acidic residues" evidence="16">
    <location>
        <begin position="4362"/>
        <end position="4371"/>
    </location>
</feature>
<evidence type="ECO:0000256" key="2">
    <source>
        <dbReference type="ARBA" id="ARBA00022603"/>
    </source>
</evidence>
<dbReference type="Gene3D" id="3.30.40.10">
    <property type="entry name" value="Zinc/RING finger domain, C3HC4 (zinc finger)"/>
    <property type="match status" value="3"/>
</dbReference>
<dbReference type="Pfam" id="PF13771">
    <property type="entry name" value="zf-HC5HC2H"/>
    <property type="match status" value="1"/>
</dbReference>
<evidence type="ECO:0000256" key="3">
    <source>
        <dbReference type="ARBA" id="ARBA00022679"/>
    </source>
</evidence>
<keyword evidence="8" id="KW-0862">Zinc</keyword>
<reference evidence="23 24" key="1">
    <citation type="journal article" date="2017" name="Nat. Ecol. Evol.">
        <title>Scallop genome provides insights into evolution of bilaterian karyotype and development.</title>
        <authorList>
            <person name="Wang S."/>
            <person name="Zhang J."/>
            <person name="Jiao W."/>
            <person name="Li J."/>
            <person name="Xun X."/>
            <person name="Sun Y."/>
            <person name="Guo X."/>
            <person name="Huan P."/>
            <person name="Dong B."/>
            <person name="Zhang L."/>
            <person name="Hu X."/>
            <person name="Sun X."/>
            <person name="Wang J."/>
            <person name="Zhao C."/>
            <person name="Wang Y."/>
            <person name="Wang D."/>
            <person name="Huang X."/>
            <person name="Wang R."/>
            <person name="Lv J."/>
            <person name="Li Y."/>
            <person name="Zhang Z."/>
            <person name="Liu B."/>
            <person name="Lu W."/>
            <person name="Hui Y."/>
            <person name="Liang J."/>
            <person name="Zhou Z."/>
            <person name="Hou R."/>
            <person name="Li X."/>
            <person name="Liu Y."/>
            <person name="Li H."/>
            <person name="Ning X."/>
            <person name="Lin Y."/>
            <person name="Zhao L."/>
            <person name="Xing Q."/>
            <person name="Dou J."/>
            <person name="Li Y."/>
            <person name="Mao J."/>
            <person name="Guo H."/>
            <person name="Dou H."/>
            <person name="Li T."/>
            <person name="Mu C."/>
            <person name="Jiang W."/>
            <person name="Fu Q."/>
            <person name="Fu X."/>
            <person name="Miao Y."/>
            <person name="Liu J."/>
            <person name="Yu Q."/>
            <person name="Li R."/>
            <person name="Liao H."/>
            <person name="Li X."/>
            <person name="Kong Y."/>
            <person name="Jiang Z."/>
            <person name="Chourrout D."/>
            <person name="Li R."/>
            <person name="Bao Z."/>
        </authorList>
    </citation>
    <scope>NUCLEOTIDE SEQUENCE [LARGE SCALE GENOMIC DNA]</scope>
    <source>
        <strain evidence="23 24">PY_sf001</strain>
    </source>
</reference>